<dbReference type="GO" id="GO:0045892">
    <property type="term" value="P:negative regulation of DNA-templated transcription"/>
    <property type="evidence" value="ECO:0007669"/>
    <property type="project" value="InterPro"/>
</dbReference>
<feature type="region of interest" description="Disordered" evidence="5">
    <location>
        <begin position="1"/>
        <end position="24"/>
    </location>
</feature>
<protein>
    <submittedName>
        <fullName evidence="7">TetR/AcrR family transcriptional regulator C-terminal domain-containing protein</fullName>
    </submittedName>
</protein>
<dbReference type="InterPro" id="IPR036271">
    <property type="entry name" value="Tet_transcr_reg_TetR-rel_C_sf"/>
</dbReference>
<evidence type="ECO:0000256" key="5">
    <source>
        <dbReference type="SAM" id="MobiDB-lite"/>
    </source>
</evidence>
<feature type="domain" description="HTH tetR-type" evidence="6">
    <location>
        <begin position="27"/>
        <end position="87"/>
    </location>
</feature>
<keyword evidence="2 4" id="KW-0238">DNA-binding</keyword>
<dbReference type="InterPro" id="IPR009057">
    <property type="entry name" value="Homeodomain-like_sf"/>
</dbReference>
<keyword evidence="3" id="KW-0804">Transcription</keyword>
<evidence type="ECO:0000256" key="1">
    <source>
        <dbReference type="ARBA" id="ARBA00023015"/>
    </source>
</evidence>
<feature type="DNA-binding region" description="H-T-H motif" evidence="4">
    <location>
        <begin position="50"/>
        <end position="69"/>
    </location>
</feature>
<dbReference type="Pfam" id="PF00440">
    <property type="entry name" value="TetR_N"/>
    <property type="match status" value="1"/>
</dbReference>
<evidence type="ECO:0000256" key="3">
    <source>
        <dbReference type="ARBA" id="ARBA00023163"/>
    </source>
</evidence>
<dbReference type="EMBL" id="CP060016">
    <property type="protein sequence ID" value="UNB97754.1"/>
    <property type="molecule type" value="Genomic_DNA"/>
</dbReference>
<evidence type="ECO:0000313" key="7">
    <source>
        <dbReference type="EMBL" id="UNB97754.1"/>
    </source>
</evidence>
<organism evidence="7 8">
    <name type="scientific">Mycolicibacterium boenickei</name>
    <dbReference type="NCBI Taxonomy" id="146017"/>
    <lineage>
        <taxon>Bacteria</taxon>
        <taxon>Bacillati</taxon>
        <taxon>Actinomycetota</taxon>
        <taxon>Actinomycetes</taxon>
        <taxon>Mycobacteriales</taxon>
        <taxon>Mycobacteriaceae</taxon>
        <taxon>Mycolicibacterium</taxon>
    </lineage>
</organism>
<reference evidence="7 8" key="1">
    <citation type="journal article" date="2022" name="BMC Genomics">
        <title>Comparative genome analysis of mycobacteria focusing on tRNA and non-coding RNA.</title>
        <authorList>
            <person name="Behra P.R.K."/>
            <person name="Pettersson B.M.F."/>
            <person name="Ramesh M."/>
            <person name="Das S."/>
            <person name="Dasgupta S."/>
            <person name="Kirsebom L.A."/>
        </authorList>
    </citation>
    <scope>NUCLEOTIDE SEQUENCE [LARGE SCALE GENOMIC DNA]</scope>
    <source>
        <strain evidence="7 8">DSM 44677</strain>
    </source>
</reference>
<name>A0AAX2ZR01_9MYCO</name>
<proteinExistence type="predicted"/>
<sequence length="245" mass="25703">MPAMTGAANRQADGAPRRGRPPKAQAQLTRAAIRDAALAVIDGEGIAAVSMRSVGRVLGVDAKSLYHYVEGKDDLLDAVAEHVLEQLRIPPATGDFGADLRALGHEFRRVTLAHPEAATLVLTRQLSSMSGLAPIEAVLTVLRRTGISAREAVHLLRTLLAALIGTLLREVSAGPTFGAGTADGIAERRKTLEASGLAEVTAAAPYLARFDRDDEFEATLDLIVDLVGCRAAAVGTTDRAPSSGR</sequence>
<dbReference type="SUPFAM" id="SSF48498">
    <property type="entry name" value="Tetracyclin repressor-like, C-terminal domain"/>
    <property type="match status" value="1"/>
</dbReference>
<evidence type="ECO:0000256" key="2">
    <source>
        <dbReference type="ARBA" id="ARBA00023125"/>
    </source>
</evidence>
<dbReference type="Pfam" id="PF02909">
    <property type="entry name" value="TetR_C_1"/>
    <property type="match status" value="1"/>
</dbReference>
<dbReference type="GO" id="GO:0003700">
    <property type="term" value="F:DNA-binding transcription factor activity"/>
    <property type="evidence" value="ECO:0007669"/>
    <property type="project" value="TreeGrafter"/>
</dbReference>
<evidence type="ECO:0000313" key="8">
    <source>
        <dbReference type="Proteomes" id="UP001162885"/>
    </source>
</evidence>
<evidence type="ECO:0000256" key="4">
    <source>
        <dbReference type="PROSITE-ProRule" id="PRU00335"/>
    </source>
</evidence>
<keyword evidence="1" id="KW-0805">Transcription regulation</keyword>
<dbReference type="PANTHER" id="PTHR30055">
    <property type="entry name" value="HTH-TYPE TRANSCRIPTIONAL REGULATOR RUTR"/>
    <property type="match status" value="1"/>
</dbReference>
<accession>A0AAX2ZR01</accession>
<evidence type="ECO:0000259" key="6">
    <source>
        <dbReference type="PROSITE" id="PS50977"/>
    </source>
</evidence>
<dbReference type="SUPFAM" id="SSF46689">
    <property type="entry name" value="Homeodomain-like"/>
    <property type="match status" value="1"/>
</dbReference>
<dbReference type="Gene3D" id="1.10.357.10">
    <property type="entry name" value="Tetracycline Repressor, domain 2"/>
    <property type="match status" value="1"/>
</dbReference>
<dbReference type="InterPro" id="IPR050109">
    <property type="entry name" value="HTH-type_TetR-like_transc_reg"/>
</dbReference>
<dbReference type="PANTHER" id="PTHR30055:SF151">
    <property type="entry name" value="TRANSCRIPTIONAL REGULATORY PROTEIN"/>
    <property type="match status" value="1"/>
</dbReference>
<dbReference type="InterPro" id="IPR001647">
    <property type="entry name" value="HTH_TetR"/>
</dbReference>
<gene>
    <name evidence="7" type="ORF">H5U98_19515</name>
</gene>
<dbReference type="InterPro" id="IPR004111">
    <property type="entry name" value="Repressor_TetR_C"/>
</dbReference>
<dbReference type="GO" id="GO:0000976">
    <property type="term" value="F:transcription cis-regulatory region binding"/>
    <property type="evidence" value="ECO:0007669"/>
    <property type="project" value="TreeGrafter"/>
</dbReference>
<dbReference type="PROSITE" id="PS50977">
    <property type="entry name" value="HTH_TETR_2"/>
    <property type="match status" value="1"/>
</dbReference>
<dbReference type="AlphaFoldDB" id="A0AAX2ZR01"/>
<dbReference type="Proteomes" id="UP001162885">
    <property type="component" value="Chromosome"/>
</dbReference>